<sequence>MNTPSTSTTSPSRRSQADPAPLGPDSLTWKYFGDLRTGLMGVWIGAIQNMYPELGAGVEDHSILLREPLQRVARSVYPIMGVVYDGERSAQTGEQIKNFHHTIKGVDGAGRRYHALNPDTFYWAHATFFMLVIKVAEYFCGGLTEAEKRQLFDEHVQWYRMYGMSMRPVPGSWEEFCEYWDRKCREELEINQATLDIFHMRIPKPKFVLMPTPVWDQLFKPYLAGQRWIAAGLFDPAVREKAGMRWTPGDEVLLRLFGKAVEVAFLFVPDEIRLHPRALAGYRRAAGRIPADAPLIEAPSFMAPPRDRRGLPMHYFPRRKTLVERAGSLVHTTLSLAGARASRGRRAAA</sequence>
<dbReference type="GO" id="GO:0016491">
    <property type="term" value="F:oxidoreductase activity"/>
    <property type="evidence" value="ECO:0007669"/>
    <property type="project" value="InterPro"/>
</dbReference>
<dbReference type="AlphaFoldDB" id="A0A1S1NLN5"/>
<dbReference type="PANTHER" id="PTHR36151">
    <property type="entry name" value="BLR2777 PROTEIN"/>
    <property type="match status" value="1"/>
</dbReference>
<evidence type="ECO:0000313" key="4">
    <source>
        <dbReference type="Proteomes" id="UP000179734"/>
    </source>
</evidence>
<accession>A0A1S1NLN5</accession>
<evidence type="ECO:0000256" key="1">
    <source>
        <dbReference type="SAM" id="MobiDB-lite"/>
    </source>
</evidence>
<keyword evidence="4" id="KW-1185">Reference proteome</keyword>
<name>A0A1S1NLN5_9MYCO</name>
<dbReference type="InterPro" id="IPR018713">
    <property type="entry name" value="MPAB/Lcp_cat_dom"/>
</dbReference>
<proteinExistence type="predicted"/>
<protein>
    <recommendedName>
        <fullName evidence="2">ER-bound oxygenase mpaB/mpaB'/Rubber oxygenase catalytic domain-containing protein</fullName>
    </recommendedName>
</protein>
<organism evidence="3 4">
    <name type="scientific">Mycobacterium talmoniae</name>
    <dbReference type="NCBI Taxonomy" id="1858794"/>
    <lineage>
        <taxon>Bacteria</taxon>
        <taxon>Bacillati</taxon>
        <taxon>Actinomycetota</taxon>
        <taxon>Actinomycetes</taxon>
        <taxon>Mycobacteriales</taxon>
        <taxon>Mycobacteriaceae</taxon>
        <taxon>Mycobacterium</taxon>
    </lineage>
</organism>
<dbReference type="Pfam" id="PF09995">
    <property type="entry name" value="MPAB_Lcp_cat"/>
    <property type="match status" value="1"/>
</dbReference>
<evidence type="ECO:0000313" key="3">
    <source>
        <dbReference type="EMBL" id="OHV04795.1"/>
    </source>
</evidence>
<comment type="caution">
    <text evidence="3">The sequence shown here is derived from an EMBL/GenBank/DDBJ whole genome shotgun (WGS) entry which is preliminary data.</text>
</comment>
<evidence type="ECO:0000259" key="2">
    <source>
        <dbReference type="Pfam" id="PF09995"/>
    </source>
</evidence>
<reference evidence="3 4" key="1">
    <citation type="submission" date="2016-10" db="EMBL/GenBank/DDBJ databases">
        <title>Genome sequence of Mycobacterium talmonii.</title>
        <authorList>
            <person name="Greninger A.L."/>
            <person name="Elliott B."/>
            <person name="Vasireddy S."/>
            <person name="Vasireddy R."/>
        </authorList>
    </citation>
    <scope>NUCLEOTIDE SEQUENCE [LARGE SCALE GENOMIC DNA]</scope>
    <source>
        <strain evidence="4">NE-TNMC-100812</strain>
    </source>
</reference>
<dbReference type="RefSeq" id="WP_071024318.1">
    <property type="nucleotide sequence ID" value="NZ_MLQM01000030.1"/>
</dbReference>
<feature type="domain" description="ER-bound oxygenase mpaB/mpaB'/Rubber oxygenase catalytic" evidence="2">
    <location>
        <begin position="29"/>
        <end position="261"/>
    </location>
</feature>
<dbReference type="EMBL" id="MLQM01000030">
    <property type="protein sequence ID" value="OHV04795.1"/>
    <property type="molecule type" value="Genomic_DNA"/>
</dbReference>
<gene>
    <name evidence="3" type="ORF">BKN37_08280</name>
</gene>
<feature type="compositionally biased region" description="Low complexity" evidence="1">
    <location>
        <begin position="1"/>
        <end position="14"/>
    </location>
</feature>
<dbReference type="PANTHER" id="PTHR36151:SF3">
    <property type="entry name" value="ER-BOUND OXYGENASE MPAB_MPAB'_RUBBER OXYGENASE CATALYTIC DOMAIN-CONTAINING PROTEIN"/>
    <property type="match status" value="1"/>
</dbReference>
<dbReference type="Proteomes" id="UP000179734">
    <property type="component" value="Unassembled WGS sequence"/>
</dbReference>
<feature type="region of interest" description="Disordered" evidence="1">
    <location>
        <begin position="1"/>
        <end position="21"/>
    </location>
</feature>